<feature type="transmembrane region" description="Helical" evidence="19">
    <location>
        <begin position="20"/>
        <end position="41"/>
    </location>
</feature>
<gene>
    <name evidence="20" type="ORF">F444_19948</name>
</gene>
<dbReference type="OrthoDB" id="10262326at2759"/>
<feature type="transmembrane region" description="Helical" evidence="19">
    <location>
        <begin position="364"/>
        <end position="386"/>
    </location>
</feature>
<evidence type="ECO:0000256" key="6">
    <source>
        <dbReference type="ARBA" id="ARBA00017659"/>
    </source>
</evidence>
<dbReference type="GO" id="GO:0016757">
    <property type="term" value="F:glycosyltransferase activity"/>
    <property type="evidence" value="ECO:0007669"/>
    <property type="project" value="UniProtKB-KW"/>
</dbReference>
<keyword evidence="12" id="KW-0460">Magnesium</keyword>
<name>A0A080Z664_PHYNI</name>
<dbReference type="GO" id="GO:0006488">
    <property type="term" value="P:dolichol-linked oligosaccharide biosynthetic process"/>
    <property type="evidence" value="ECO:0007669"/>
    <property type="project" value="InterPro"/>
</dbReference>
<dbReference type="InterPro" id="IPR033895">
    <property type="entry name" value="GPT"/>
</dbReference>
<evidence type="ECO:0000313" key="21">
    <source>
        <dbReference type="Proteomes" id="UP000028582"/>
    </source>
</evidence>
<sequence length="395" mass="43847">MLPTLDELVPLPAELKMYLLQLTLIGVVSYAAVALLIPIVGRRMPAKLSGKDLCKRGTPAGDIPIPEALGIVSGLLYVAALVVTVLTVVDNADVKRMMAWGIVSILSMILLGFTDDLSDLRWRHKLLFPPLASLPLLINYAGLTAVVLPKPVRFLFEKDTLLYTVLNPVVPLSDGGEIAELGLFYYLYMGMMAVFCTNAINIYAGVNGLEAGQSFVIGAAVVVQNVWQILLGHDNEHFHYLSLMFMVPYLATTLGLLKHNWYPSRVFVGDTFCYYAGMTFAVCGILGHFSKTLLLFFLPQVLNFLYSLPQLFKIVPCPRHRLPKFNAKTGLLEPSTITPESTRSNYTIINLFLVVFGPMKENHLVLALLTFQVLCCGLAFYIRYGISGYFYDFVQ</sequence>
<feature type="transmembrane region" description="Helical" evidence="19">
    <location>
        <begin position="238"/>
        <end position="257"/>
    </location>
</feature>
<dbReference type="GO" id="GO:0046872">
    <property type="term" value="F:metal ion binding"/>
    <property type="evidence" value="ECO:0007669"/>
    <property type="project" value="UniProtKB-KW"/>
</dbReference>
<evidence type="ECO:0000313" key="20">
    <source>
        <dbReference type="EMBL" id="ETO62125.1"/>
    </source>
</evidence>
<reference evidence="20 21" key="1">
    <citation type="submission" date="2013-11" db="EMBL/GenBank/DDBJ databases">
        <title>The Genome Sequence of Phytophthora parasitica P1976.</title>
        <authorList>
            <consortium name="The Broad Institute Genomics Platform"/>
            <person name="Russ C."/>
            <person name="Tyler B."/>
            <person name="Panabieres F."/>
            <person name="Shan W."/>
            <person name="Tripathy S."/>
            <person name="Grunwald N."/>
            <person name="Machado M."/>
            <person name="Johnson C.S."/>
            <person name="Walker B."/>
            <person name="Young S."/>
            <person name="Zeng Q."/>
            <person name="Gargeya S."/>
            <person name="Fitzgerald M."/>
            <person name="Haas B."/>
            <person name="Abouelleil A."/>
            <person name="Allen A.W."/>
            <person name="Alvarado L."/>
            <person name="Arachchi H.M."/>
            <person name="Berlin A.M."/>
            <person name="Chapman S.B."/>
            <person name="Gainer-Dewar J."/>
            <person name="Goldberg J."/>
            <person name="Griggs A."/>
            <person name="Gujja S."/>
            <person name="Hansen M."/>
            <person name="Howarth C."/>
            <person name="Imamovic A."/>
            <person name="Ireland A."/>
            <person name="Larimer J."/>
            <person name="McCowan C."/>
            <person name="Murphy C."/>
            <person name="Pearson M."/>
            <person name="Poon T.W."/>
            <person name="Priest M."/>
            <person name="Roberts A."/>
            <person name="Saif S."/>
            <person name="Shea T."/>
            <person name="Sisk P."/>
            <person name="Sykes S."/>
            <person name="Wortman J."/>
            <person name="Nusbaum C."/>
            <person name="Birren B."/>
        </authorList>
    </citation>
    <scope>NUCLEOTIDE SEQUENCE [LARGE SCALE GENOMIC DNA]</scope>
    <source>
        <strain evidence="20 21">P1976</strain>
    </source>
</reference>
<dbReference type="Pfam" id="PF00953">
    <property type="entry name" value="Glycos_transf_4"/>
    <property type="match status" value="1"/>
</dbReference>
<keyword evidence="13 19" id="KW-1133">Transmembrane helix</keyword>
<comment type="subcellular location">
    <subcellularLocation>
        <location evidence="2">Endoplasmic reticulum membrane</location>
        <topology evidence="2">Multi-pass membrane protein</topology>
    </subcellularLocation>
</comment>
<evidence type="ECO:0000256" key="18">
    <source>
        <dbReference type="ARBA" id="ARBA00045078"/>
    </source>
</evidence>
<feature type="transmembrane region" description="Helical" evidence="19">
    <location>
        <begin position="65"/>
        <end position="85"/>
    </location>
</feature>
<dbReference type="CDD" id="cd06855">
    <property type="entry name" value="GT_GPT_euk"/>
    <property type="match status" value="1"/>
</dbReference>
<evidence type="ECO:0000256" key="17">
    <source>
        <dbReference type="ARBA" id="ARBA00044717"/>
    </source>
</evidence>
<dbReference type="AlphaFoldDB" id="A0A080Z664"/>
<dbReference type="PANTHER" id="PTHR10571">
    <property type="entry name" value="UDP-N-ACETYLGLUCOSAMINE--DOLICHYL-PHOSPHATE N-ACETYLGLUCOSAMINEPHOSPHOTRANSFERASE"/>
    <property type="match status" value="1"/>
</dbReference>
<keyword evidence="7" id="KW-0328">Glycosyltransferase</keyword>
<dbReference type="PANTHER" id="PTHR10571:SF0">
    <property type="entry name" value="UDP-N-ACETYLGLUCOSAMINE--DOLICHYL-PHOSPHATE N-ACETYLGLUCOSAMINEPHOSPHOTRANSFERASE"/>
    <property type="match status" value="1"/>
</dbReference>
<evidence type="ECO:0000256" key="19">
    <source>
        <dbReference type="SAM" id="Phobius"/>
    </source>
</evidence>
<protein>
    <recommendedName>
        <fullName evidence="6">UDP-N-acetylglucosamine--dolichyl-phosphate N-acetylglucosaminephosphotransferase</fullName>
        <ecNumber evidence="5">2.7.8.15</ecNumber>
    </recommendedName>
    <alternativeName>
        <fullName evidence="15">GlcNAc-1-P transferase</fullName>
    </alternativeName>
    <alternativeName>
        <fullName evidence="16">N-acetylglucosamine-1-phosphate transferase</fullName>
    </alternativeName>
</protein>
<proteinExistence type="inferred from homology"/>
<evidence type="ECO:0000256" key="12">
    <source>
        <dbReference type="ARBA" id="ARBA00022842"/>
    </source>
</evidence>
<evidence type="ECO:0000256" key="2">
    <source>
        <dbReference type="ARBA" id="ARBA00004477"/>
    </source>
</evidence>
<comment type="function">
    <text evidence="17">UDP-N-acetylglucosamine--dolichyl-phosphate N-acetylglucosaminephosphotransferase that operates in the biosynthetic pathway of dolichol-linked oligosaccharides, the glycan precursors employed in protein asparagine (N)-glycosylation. The assembly of dolichol-linked oligosaccharides begins on the cytosolic side of the endoplasmic reticulum membrane and finishes in its lumen. The sequential addition of sugars to dolichol pyrophosphate produces dolichol-linked oligosaccharides containing fourteen sugars, including two GlcNAcs, nine mannoses and three glucoses. Once assembled, the oligosaccharide is transferred from the lipid to nascent proteins by oligosaccharyltransferases. Catalyzes the initial step of dolichol-linked oligosaccharide biosynthesis, transfering GlcNAc-1-P from cytosolic UDP-GlcNAc onto the carrier lipid dolichyl phosphate (P-dolichol), yielding GlcNAc-P-P-dolichol embedded in the cytoplasmic leaflet of the endoplasmic reticulum membrane.</text>
</comment>
<feature type="transmembrane region" description="Helical" evidence="19">
    <location>
        <begin position="97"/>
        <end position="114"/>
    </location>
</feature>
<comment type="similarity">
    <text evidence="4">Belongs to the glycosyltransferase 4 family.</text>
</comment>
<evidence type="ECO:0000256" key="13">
    <source>
        <dbReference type="ARBA" id="ARBA00022989"/>
    </source>
</evidence>
<feature type="transmembrane region" description="Helical" evidence="19">
    <location>
        <begin position="183"/>
        <end position="203"/>
    </location>
</feature>
<feature type="transmembrane region" description="Helical" evidence="19">
    <location>
        <begin position="266"/>
        <end position="287"/>
    </location>
</feature>
<feature type="transmembrane region" description="Helical" evidence="19">
    <location>
        <begin position="126"/>
        <end position="148"/>
    </location>
</feature>
<accession>A0A080Z664</accession>
<evidence type="ECO:0000256" key="3">
    <source>
        <dbReference type="ARBA" id="ARBA00004922"/>
    </source>
</evidence>
<evidence type="ECO:0000256" key="14">
    <source>
        <dbReference type="ARBA" id="ARBA00023136"/>
    </source>
</evidence>
<feature type="transmembrane region" description="Helical" evidence="19">
    <location>
        <begin position="215"/>
        <end position="232"/>
    </location>
</feature>
<keyword evidence="11" id="KW-0256">Endoplasmic reticulum</keyword>
<evidence type="ECO:0000256" key="15">
    <source>
        <dbReference type="ARBA" id="ARBA00029567"/>
    </source>
</evidence>
<dbReference type="InterPro" id="IPR000715">
    <property type="entry name" value="Glycosyl_transferase_4"/>
</dbReference>
<evidence type="ECO:0000256" key="7">
    <source>
        <dbReference type="ARBA" id="ARBA00022676"/>
    </source>
</evidence>
<dbReference type="EC" id="2.7.8.15" evidence="5"/>
<evidence type="ECO:0000256" key="4">
    <source>
        <dbReference type="ARBA" id="ARBA00009317"/>
    </source>
</evidence>
<evidence type="ECO:0000256" key="11">
    <source>
        <dbReference type="ARBA" id="ARBA00022824"/>
    </source>
</evidence>
<keyword evidence="8" id="KW-0808">Transferase</keyword>
<dbReference type="GO" id="GO:0003975">
    <property type="term" value="F:UDP-N-acetylglucosamine-dolichyl-phosphate N-acetylglucosaminephosphotransferase activity"/>
    <property type="evidence" value="ECO:0007669"/>
    <property type="project" value="UniProtKB-EC"/>
</dbReference>
<dbReference type="GO" id="GO:0005789">
    <property type="term" value="C:endoplasmic reticulum membrane"/>
    <property type="evidence" value="ECO:0007669"/>
    <property type="project" value="UniProtKB-SubCell"/>
</dbReference>
<keyword evidence="10" id="KW-0479">Metal-binding</keyword>
<dbReference type="UniPathway" id="UPA00378"/>
<evidence type="ECO:0000256" key="8">
    <source>
        <dbReference type="ARBA" id="ARBA00022679"/>
    </source>
</evidence>
<keyword evidence="9 19" id="KW-0812">Transmembrane</keyword>
<comment type="caution">
    <text evidence="20">The sequence shown here is derived from an EMBL/GenBank/DDBJ whole genome shotgun (WGS) entry which is preliminary data.</text>
</comment>
<organism evidence="20 21">
    <name type="scientific">Phytophthora nicotianae P1976</name>
    <dbReference type="NCBI Taxonomy" id="1317066"/>
    <lineage>
        <taxon>Eukaryota</taxon>
        <taxon>Sar</taxon>
        <taxon>Stramenopiles</taxon>
        <taxon>Oomycota</taxon>
        <taxon>Peronosporomycetes</taxon>
        <taxon>Peronosporales</taxon>
        <taxon>Peronosporaceae</taxon>
        <taxon>Phytophthora</taxon>
    </lineage>
</organism>
<comment type="catalytic activity">
    <reaction evidence="18">
        <text>a di-trans,poly-cis-dolichyl phosphate + UDP-N-acetyl-alpha-D-glucosamine = an N-acetyl-alpha-D-glucosaminyl-diphospho-di-trans,poly-cis-dolichol + UMP</text>
        <dbReference type="Rhea" id="RHEA:13289"/>
        <dbReference type="Rhea" id="RHEA-COMP:19498"/>
        <dbReference type="Rhea" id="RHEA-COMP:19507"/>
        <dbReference type="ChEBI" id="CHEBI:57683"/>
        <dbReference type="ChEBI" id="CHEBI:57705"/>
        <dbReference type="ChEBI" id="CHEBI:57865"/>
        <dbReference type="ChEBI" id="CHEBI:58427"/>
        <dbReference type="EC" id="2.7.8.15"/>
    </reaction>
    <physiologicalReaction direction="left-to-right" evidence="18">
        <dbReference type="Rhea" id="RHEA:13290"/>
    </physiologicalReaction>
</comment>
<keyword evidence="14 19" id="KW-0472">Membrane</keyword>
<evidence type="ECO:0000256" key="5">
    <source>
        <dbReference type="ARBA" id="ARBA00013225"/>
    </source>
</evidence>
<dbReference type="Proteomes" id="UP000028582">
    <property type="component" value="Unassembled WGS sequence"/>
</dbReference>
<comment type="cofactor">
    <cofactor evidence="1">
        <name>Mg(2+)</name>
        <dbReference type="ChEBI" id="CHEBI:18420"/>
    </cofactor>
</comment>
<dbReference type="EMBL" id="ANJA01003665">
    <property type="protein sequence ID" value="ETO62125.1"/>
    <property type="molecule type" value="Genomic_DNA"/>
</dbReference>
<evidence type="ECO:0000256" key="10">
    <source>
        <dbReference type="ARBA" id="ARBA00022723"/>
    </source>
</evidence>
<evidence type="ECO:0000256" key="16">
    <source>
        <dbReference type="ARBA" id="ARBA00033238"/>
    </source>
</evidence>
<comment type="pathway">
    <text evidence="3">Protein modification; protein glycosylation.</text>
</comment>
<evidence type="ECO:0000256" key="9">
    <source>
        <dbReference type="ARBA" id="ARBA00022692"/>
    </source>
</evidence>
<evidence type="ECO:0000256" key="1">
    <source>
        <dbReference type="ARBA" id="ARBA00001946"/>
    </source>
</evidence>